<gene>
    <name evidence="1" type="ORF">LCGC14_1811280</name>
</gene>
<dbReference type="EMBL" id="LAZR01017596">
    <property type="protein sequence ID" value="KKL99751.1"/>
    <property type="molecule type" value="Genomic_DNA"/>
</dbReference>
<organism evidence="1">
    <name type="scientific">marine sediment metagenome</name>
    <dbReference type="NCBI Taxonomy" id="412755"/>
    <lineage>
        <taxon>unclassified sequences</taxon>
        <taxon>metagenomes</taxon>
        <taxon>ecological metagenomes</taxon>
    </lineage>
</organism>
<name>A0A0F9H9V8_9ZZZZ</name>
<proteinExistence type="predicted"/>
<comment type="caution">
    <text evidence="1">The sequence shown here is derived from an EMBL/GenBank/DDBJ whole genome shotgun (WGS) entry which is preliminary data.</text>
</comment>
<evidence type="ECO:0000313" key="1">
    <source>
        <dbReference type="EMBL" id="KKL99751.1"/>
    </source>
</evidence>
<sequence>MDEFLSQGFTSNIQNKSQISPEEEFWVHCSNIHTWSLNSYDTSLLDSYLAFPLLKKLADAGDLIAKRVFKEEISKRLKTNVPQVLRFLLNEKYDLYLTQEELLSSILNTEDSIALSDIASYLEVKYYLVFQFDDLREKFLNIYRSQEDLYNYEYYFSALNGRVLELELFMNKNHALFPRTFNKFKKLERLYLYLDNLGQKMIDFNIKLESLLHLKIIGFGTVRLSNILKNFPNLKSLEIYGDGYGLTQLEVTDDSLEYFKKIRCVFKFVIFLKLI</sequence>
<accession>A0A0F9H9V8</accession>
<reference evidence="1" key="1">
    <citation type="journal article" date="2015" name="Nature">
        <title>Complex archaea that bridge the gap between prokaryotes and eukaryotes.</title>
        <authorList>
            <person name="Spang A."/>
            <person name="Saw J.H."/>
            <person name="Jorgensen S.L."/>
            <person name="Zaremba-Niedzwiedzka K."/>
            <person name="Martijn J."/>
            <person name="Lind A.E."/>
            <person name="van Eijk R."/>
            <person name="Schleper C."/>
            <person name="Guy L."/>
            <person name="Ettema T.J."/>
        </authorList>
    </citation>
    <scope>NUCLEOTIDE SEQUENCE</scope>
</reference>
<dbReference type="AlphaFoldDB" id="A0A0F9H9V8"/>
<protein>
    <submittedName>
        <fullName evidence="1">Uncharacterized protein</fullName>
    </submittedName>
</protein>